<sequence>MRIQGPGDRGSKDPLMEMSQYANSRFASESIHALPFIISSIVISSYSSSTGPGKYPLSGFGTDGKQLRSFFSFLCKPFMPLIPLMPSIGELAEEVEETFDEWDECPAGNTSFLK</sequence>
<protein>
    <submittedName>
        <fullName evidence="1">Uncharacterized protein</fullName>
    </submittedName>
</protein>
<dbReference type="AlphaFoldDB" id="A0A1C7M0T1"/>
<name>A0A1C7M0T1_GRIFR</name>
<gene>
    <name evidence="1" type="ORF">A0H81_09076</name>
</gene>
<keyword evidence="2" id="KW-1185">Reference proteome</keyword>
<comment type="caution">
    <text evidence="1">The sequence shown here is derived from an EMBL/GenBank/DDBJ whole genome shotgun (WGS) entry which is preliminary data.</text>
</comment>
<organism evidence="1 2">
    <name type="scientific">Grifola frondosa</name>
    <name type="common">Maitake</name>
    <name type="synonym">Polyporus frondosus</name>
    <dbReference type="NCBI Taxonomy" id="5627"/>
    <lineage>
        <taxon>Eukaryota</taxon>
        <taxon>Fungi</taxon>
        <taxon>Dikarya</taxon>
        <taxon>Basidiomycota</taxon>
        <taxon>Agaricomycotina</taxon>
        <taxon>Agaricomycetes</taxon>
        <taxon>Polyporales</taxon>
        <taxon>Grifolaceae</taxon>
        <taxon>Grifola</taxon>
    </lineage>
</organism>
<accession>A0A1C7M0T1</accession>
<dbReference type="Proteomes" id="UP000092993">
    <property type="component" value="Unassembled WGS sequence"/>
</dbReference>
<dbReference type="EMBL" id="LUGG01000013">
    <property type="protein sequence ID" value="OBZ70553.1"/>
    <property type="molecule type" value="Genomic_DNA"/>
</dbReference>
<proteinExistence type="predicted"/>
<reference evidence="1 2" key="1">
    <citation type="submission" date="2016-03" db="EMBL/GenBank/DDBJ databases">
        <title>Whole genome sequencing of Grifola frondosa 9006-11.</title>
        <authorList>
            <person name="Min B."/>
            <person name="Park H."/>
            <person name="Kim J.-G."/>
            <person name="Cho H."/>
            <person name="Oh Y.-L."/>
            <person name="Kong W.-S."/>
            <person name="Choi I.-G."/>
        </authorList>
    </citation>
    <scope>NUCLEOTIDE SEQUENCE [LARGE SCALE GENOMIC DNA]</scope>
    <source>
        <strain evidence="1 2">9006-11</strain>
    </source>
</reference>
<evidence type="ECO:0000313" key="1">
    <source>
        <dbReference type="EMBL" id="OBZ70553.1"/>
    </source>
</evidence>
<evidence type="ECO:0000313" key="2">
    <source>
        <dbReference type="Proteomes" id="UP000092993"/>
    </source>
</evidence>